<dbReference type="InterPro" id="IPR028082">
    <property type="entry name" value="Peripla_BP_I"/>
</dbReference>
<feature type="chain" id="PRO_5016745722" evidence="4">
    <location>
        <begin position="22"/>
        <end position="331"/>
    </location>
</feature>
<evidence type="ECO:0000256" key="2">
    <source>
        <dbReference type="ARBA" id="ARBA00007639"/>
    </source>
</evidence>
<evidence type="ECO:0000259" key="5">
    <source>
        <dbReference type="Pfam" id="PF13407"/>
    </source>
</evidence>
<dbReference type="OrthoDB" id="7716943at2"/>
<organism evidence="6 7">
    <name type="scientific">Roseiarcus fermentans</name>
    <dbReference type="NCBI Taxonomy" id="1473586"/>
    <lineage>
        <taxon>Bacteria</taxon>
        <taxon>Pseudomonadati</taxon>
        <taxon>Pseudomonadota</taxon>
        <taxon>Alphaproteobacteria</taxon>
        <taxon>Hyphomicrobiales</taxon>
        <taxon>Roseiarcaceae</taxon>
        <taxon>Roseiarcus</taxon>
    </lineage>
</organism>
<dbReference type="Gene3D" id="3.40.50.2300">
    <property type="match status" value="2"/>
</dbReference>
<dbReference type="GO" id="GO:0030313">
    <property type="term" value="C:cell envelope"/>
    <property type="evidence" value="ECO:0007669"/>
    <property type="project" value="UniProtKB-SubCell"/>
</dbReference>
<accession>A0A366FRH7</accession>
<dbReference type="InterPro" id="IPR025997">
    <property type="entry name" value="SBP_2_dom"/>
</dbReference>
<dbReference type="Pfam" id="PF13407">
    <property type="entry name" value="Peripla_BP_4"/>
    <property type="match status" value="1"/>
</dbReference>
<proteinExistence type="inferred from homology"/>
<reference evidence="6 7" key="1">
    <citation type="submission" date="2018-06" db="EMBL/GenBank/DDBJ databases">
        <title>Genomic Encyclopedia of Type Strains, Phase IV (KMG-IV): sequencing the most valuable type-strain genomes for metagenomic binning, comparative biology and taxonomic classification.</title>
        <authorList>
            <person name="Goeker M."/>
        </authorList>
    </citation>
    <scope>NUCLEOTIDE SEQUENCE [LARGE SCALE GENOMIC DNA]</scope>
    <source>
        <strain evidence="6 7">DSM 24875</strain>
    </source>
</reference>
<keyword evidence="7" id="KW-1185">Reference proteome</keyword>
<evidence type="ECO:0000256" key="4">
    <source>
        <dbReference type="SAM" id="SignalP"/>
    </source>
</evidence>
<dbReference type="Proteomes" id="UP000253529">
    <property type="component" value="Unassembled WGS sequence"/>
</dbReference>
<name>A0A366FRH7_9HYPH</name>
<protein>
    <submittedName>
        <fullName evidence="6">Monosaccharide ABC transporter substrate-binding protein (CUT2 family)</fullName>
    </submittedName>
</protein>
<dbReference type="EMBL" id="QNRK01000003">
    <property type="protein sequence ID" value="RBP17283.1"/>
    <property type="molecule type" value="Genomic_DNA"/>
</dbReference>
<comment type="subcellular location">
    <subcellularLocation>
        <location evidence="1">Cell envelope</location>
    </subcellularLocation>
</comment>
<dbReference type="RefSeq" id="WP_113887906.1">
    <property type="nucleotide sequence ID" value="NZ_QNRK01000003.1"/>
</dbReference>
<dbReference type="SUPFAM" id="SSF53822">
    <property type="entry name" value="Periplasmic binding protein-like I"/>
    <property type="match status" value="1"/>
</dbReference>
<feature type="domain" description="Periplasmic binding protein" evidence="5">
    <location>
        <begin position="43"/>
        <end position="294"/>
    </location>
</feature>
<dbReference type="PANTHER" id="PTHR46847:SF1">
    <property type="entry name" value="D-ALLOSE-BINDING PERIPLASMIC PROTEIN-RELATED"/>
    <property type="match status" value="1"/>
</dbReference>
<dbReference type="PANTHER" id="PTHR46847">
    <property type="entry name" value="D-ALLOSE-BINDING PERIPLASMIC PROTEIN-RELATED"/>
    <property type="match status" value="1"/>
</dbReference>
<dbReference type="GO" id="GO:0030246">
    <property type="term" value="F:carbohydrate binding"/>
    <property type="evidence" value="ECO:0007669"/>
    <property type="project" value="UniProtKB-ARBA"/>
</dbReference>
<sequence>MRKTVVATAFGLALAGITAHAVADGIDDPRRADYFKTFEGKTIAFVPVSMGIDLTEGWAAVMRSQADRLGMKLEVRDAHFSADAGAQAITSLISEKPDVIVVHNPDVQSYAKLLKRAEEAGIHVIQINMRSNYNSDVYVGADWIGIGEAEAQGVIDKCGAGTSGKVAVLQGQPTSGSDSGMMKGVENALAKHPEIKLVANVAGEWDATKAQSVISTVIQQNPDLCGVIGFWDVMDLGAAAAIKESGKPIVLVTSGGGEQMACDNVSKGVFEKEIAYQVMDQGRDLNDMITTVLESGLPAGKLKAVVYSPQLIISKDTLRPGLCWSASALKK</sequence>
<dbReference type="AlphaFoldDB" id="A0A366FRH7"/>
<evidence type="ECO:0000256" key="1">
    <source>
        <dbReference type="ARBA" id="ARBA00004196"/>
    </source>
</evidence>
<comment type="caution">
    <text evidence="6">The sequence shown here is derived from an EMBL/GenBank/DDBJ whole genome shotgun (WGS) entry which is preliminary data.</text>
</comment>
<gene>
    <name evidence="6" type="ORF">DFR50_103169</name>
</gene>
<feature type="signal peptide" evidence="4">
    <location>
        <begin position="1"/>
        <end position="21"/>
    </location>
</feature>
<evidence type="ECO:0000313" key="6">
    <source>
        <dbReference type="EMBL" id="RBP17283.1"/>
    </source>
</evidence>
<evidence type="ECO:0000313" key="7">
    <source>
        <dbReference type="Proteomes" id="UP000253529"/>
    </source>
</evidence>
<comment type="similarity">
    <text evidence="2">Belongs to the bacterial solute-binding protein 2 family.</text>
</comment>
<evidence type="ECO:0000256" key="3">
    <source>
        <dbReference type="ARBA" id="ARBA00022729"/>
    </source>
</evidence>
<dbReference type="CDD" id="cd01536">
    <property type="entry name" value="PBP1_ABC_sugar_binding-like"/>
    <property type="match status" value="1"/>
</dbReference>
<keyword evidence="3 4" id="KW-0732">Signal</keyword>